<feature type="domain" description="PD-(D/E)XK endonuclease-like" evidence="1">
    <location>
        <begin position="18"/>
        <end position="271"/>
    </location>
</feature>
<evidence type="ECO:0000313" key="2">
    <source>
        <dbReference type="EMBL" id="GAG72339.1"/>
    </source>
</evidence>
<dbReference type="SUPFAM" id="SSF52980">
    <property type="entry name" value="Restriction endonuclease-like"/>
    <property type="match status" value="1"/>
</dbReference>
<reference evidence="2" key="1">
    <citation type="journal article" date="2014" name="Front. Microbiol.">
        <title>High frequency of phylogenetically diverse reductive dehalogenase-homologous genes in deep subseafloor sedimentary metagenomes.</title>
        <authorList>
            <person name="Kawai M."/>
            <person name="Futagami T."/>
            <person name="Toyoda A."/>
            <person name="Takaki Y."/>
            <person name="Nishi S."/>
            <person name="Hori S."/>
            <person name="Arai W."/>
            <person name="Tsubouchi T."/>
            <person name="Morono Y."/>
            <person name="Uchiyama I."/>
            <person name="Ito T."/>
            <person name="Fujiyama A."/>
            <person name="Inagaki F."/>
            <person name="Takami H."/>
        </authorList>
    </citation>
    <scope>NUCLEOTIDE SEQUENCE</scope>
    <source>
        <strain evidence="2">Expedition CK06-06</strain>
    </source>
</reference>
<dbReference type="InterPro" id="IPR038726">
    <property type="entry name" value="PDDEXK_AddAB-type"/>
</dbReference>
<protein>
    <recommendedName>
        <fullName evidence="1">PD-(D/E)XK endonuclease-like domain-containing protein</fullName>
    </recommendedName>
</protein>
<evidence type="ECO:0000259" key="1">
    <source>
        <dbReference type="Pfam" id="PF12705"/>
    </source>
</evidence>
<name>X0ZSP8_9ZZZZ</name>
<dbReference type="AlphaFoldDB" id="X0ZSP8"/>
<proteinExistence type="predicted"/>
<dbReference type="EMBL" id="BART01001680">
    <property type="protein sequence ID" value="GAG72339.1"/>
    <property type="molecule type" value="Genomic_DNA"/>
</dbReference>
<comment type="caution">
    <text evidence="2">The sequence shown here is derived from an EMBL/GenBank/DDBJ whole genome shotgun (WGS) entry which is preliminary data.</text>
</comment>
<sequence>MNQLVDKLIYLPLRPISRISPSRFYDFHLCSLKEIWSSDRQTPLLPSHPSARLGAISHTVLEAAANGIITNKTSFETQWDNMLRKTHKEMLQLPIEKHLVPLEYSATNYEVKKILSFRLAEQMFNSTVKGISHKRCAEQWFESMDGKICGKIDLILSHEDGVEIVDYKTGNVLDPKYDSEVKEKYKLQMKLYAGLYYEVKHSWPVKLSIMGIDQKKYFVSFSQEECSKILDKVRKIVDETNELIRADLNPKDFANPSPSVCKYCSYRPACKKYWQIKDYSDIWSFDVIGEVKEKTVLGNGLYKVIISSNGMEFVIRGLDVERHNFLNEDINAVLFCDLGKDTLDSYYTEKLLTTVRTFIYILLII</sequence>
<dbReference type="InterPro" id="IPR011335">
    <property type="entry name" value="Restrct_endonuc-II-like"/>
</dbReference>
<organism evidence="2">
    <name type="scientific">marine sediment metagenome</name>
    <dbReference type="NCBI Taxonomy" id="412755"/>
    <lineage>
        <taxon>unclassified sequences</taxon>
        <taxon>metagenomes</taxon>
        <taxon>ecological metagenomes</taxon>
    </lineage>
</organism>
<dbReference type="InterPro" id="IPR011604">
    <property type="entry name" value="PDDEXK-like_dom_sf"/>
</dbReference>
<accession>X0ZSP8</accession>
<dbReference type="Gene3D" id="3.90.320.10">
    <property type="match status" value="1"/>
</dbReference>
<gene>
    <name evidence="2" type="ORF">S01H4_05701</name>
</gene>
<dbReference type="Pfam" id="PF12705">
    <property type="entry name" value="PDDEXK_1"/>
    <property type="match status" value="1"/>
</dbReference>